<dbReference type="AlphaFoldDB" id="A0A450SC65"/>
<protein>
    <submittedName>
        <fullName evidence="3">Stringent starvation protein B</fullName>
    </submittedName>
</protein>
<dbReference type="SUPFAM" id="SSF101738">
    <property type="entry name" value="SspB-like"/>
    <property type="match status" value="1"/>
</dbReference>
<dbReference type="PIRSF" id="PIRSF005276">
    <property type="entry name" value="SspB"/>
    <property type="match status" value="1"/>
</dbReference>
<name>A0A450SC65_9GAMM</name>
<dbReference type="GO" id="GO:0005840">
    <property type="term" value="C:ribosome"/>
    <property type="evidence" value="ECO:0007669"/>
    <property type="project" value="TreeGrafter"/>
</dbReference>
<proteinExistence type="predicted"/>
<dbReference type="EMBL" id="CAADEY010000026">
    <property type="protein sequence ID" value="VFJ49478.1"/>
    <property type="molecule type" value="Genomic_DNA"/>
</dbReference>
<dbReference type="InterPro" id="IPR007481">
    <property type="entry name" value="SspB"/>
</dbReference>
<gene>
    <name evidence="3" type="ORF">BECKDK2373B_GA0170837_102632</name>
    <name evidence="2" type="ORF">BECKDK2373C_GA0170839_102616</name>
</gene>
<dbReference type="GO" id="GO:0045732">
    <property type="term" value="P:positive regulation of protein catabolic process"/>
    <property type="evidence" value="ECO:0007669"/>
    <property type="project" value="TreeGrafter"/>
</dbReference>
<evidence type="ECO:0000256" key="1">
    <source>
        <dbReference type="SAM" id="MobiDB-lite"/>
    </source>
</evidence>
<organism evidence="3">
    <name type="scientific">Candidatus Kentrum sp. DK</name>
    <dbReference type="NCBI Taxonomy" id="2126562"/>
    <lineage>
        <taxon>Bacteria</taxon>
        <taxon>Pseudomonadati</taxon>
        <taxon>Pseudomonadota</taxon>
        <taxon>Gammaproteobacteria</taxon>
        <taxon>Candidatus Kentrum</taxon>
    </lineage>
</organism>
<evidence type="ECO:0000313" key="2">
    <source>
        <dbReference type="EMBL" id="VFJ49478.1"/>
    </source>
</evidence>
<dbReference type="NCBIfam" id="NF008769">
    <property type="entry name" value="PRK11798.2-5"/>
    <property type="match status" value="1"/>
</dbReference>
<dbReference type="EMBL" id="CAADEX010000026">
    <property type="protein sequence ID" value="VFJ49866.1"/>
    <property type="molecule type" value="Genomic_DNA"/>
</dbReference>
<dbReference type="PANTHER" id="PTHR37486:SF1">
    <property type="entry name" value="STRINGENT STARVATION PROTEIN B"/>
    <property type="match status" value="1"/>
</dbReference>
<reference evidence="3" key="1">
    <citation type="submission" date="2019-02" db="EMBL/GenBank/DDBJ databases">
        <authorList>
            <person name="Gruber-Vodicka R. H."/>
            <person name="Seah K. B. B."/>
        </authorList>
    </citation>
    <scope>NUCLEOTIDE SEQUENCE</scope>
    <source>
        <strain evidence="2">BECK_DK161</strain>
        <strain evidence="3">BECK_DK47</strain>
    </source>
</reference>
<dbReference type="PANTHER" id="PTHR37486">
    <property type="entry name" value="STRINGENT STARVATION PROTEIN B"/>
    <property type="match status" value="1"/>
</dbReference>
<sequence length="141" mass="15668">MRSTRPYLIRAMHEWMLDNNLTPYLLVNTEVAGVSVPPRHIEENRITLNVSYSATKNLRMGNEQIDFSARFQGTPVSVQIPTQAVLAIYAKETGAGMAFQEESSVESQQEEETGNERTATPPKPPVSGDGKPSRPVLRIVK</sequence>
<dbReference type="Pfam" id="PF04386">
    <property type="entry name" value="SspB"/>
    <property type="match status" value="1"/>
</dbReference>
<feature type="region of interest" description="Disordered" evidence="1">
    <location>
        <begin position="98"/>
        <end position="141"/>
    </location>
</feature>
<dbReference type="InterPro" id="IPR036760">
    <property type="entry name" value="SspB-like_sf"/>
</dbReference>
<dbReference type="Gene3D" id="2.30.30.220">
    <property type="entry name" value="SspB-like"/>
    <property type="match status" value="1"/>
</dbReference>
<evidence type="ECO:0000313" key="3">
    <source>
        <dbReference type="EMBL" id="VFJ49866.1"/>
    </source>
</evidence>
<dbReference type="GO" id="GO:0005829">
    <property type="term" value="C:cytosol"/>
    <property type="evidence" value="ECO:0007669"/>
    <property type="project" value="TreeGrafter"/>
</dbReference>
<accession>A0A450SC65</accession>